<dbReference type="GO" id="GO:0006275">
    <property type="term" value="P:regulation of DNA replication"/>
    <property type="evidence" value="ECO:0007669"/>
    <property type="project" value="InterPro"/>
</dbReference>
<dbReference type="GO" id="GO:0019985">
    <property type="term" value="P:translesion synthesis"/>
    <property type="evidence" value="ECO:0007669"/>
    <property type="project" value="TreeGrafter"/>
</dbReference>
<dbReference type="PROSITE" id="PS00293">
    <property type="entry name" value="PCNA_2"/>
    <property type="match status" value="1"/>
</dbReference>
<sequence>MTRTSTVGDGVLVASHVALVALLLRSEGFEHYRCDRNISMGMNLNNMSKMLKCAGNDDIITLKAHDGSDTVTFMIESPNCLEGTRFLPREYRFPVNGLAPRFPECSEGTDSPIGNCANILPCEVFL</sequence>
<dbReference type="InterPro" id="IPR022648">
    <property type="entry name" value="Pr_cel_nuc_antig_N"/>
</dbReference>
<dbReference type="GO" id="GO:0006298">
    <property type="term" value="P:mismatch repair"/>
    <property type="evidence" value="ECO:0007669"/>
    <property type="project" value="TreeGrafter"/>
</dbReference>
<organism evidence="3 4">
    <name type="scientific">Hibiscus syriacus</name>
    <name type="common">Rose of Sharon</name>
    <dbReference type="NCBI Taxonomy" id="106335"/>
    <lineage>
        <taxon>Eukaryota</taxon>
        <taxon>Viridiplantae</taxon>
        <taxon>Streptophyta</taxon>
        <taxon>Embryophyta</taxon>
        <taxon>Tracheophyta</taxon>
        <taxon>Spermatophyta</taxon>
        <taxon>Magnoliopsida</taxon>
        <taxon>eudicotyledons</taxon>
        <taxon>Gunneridae</taxon>
        <taxon>Pentapetalae</taxon>
        <taxon>rosids</taxon>
        <taxon>malvids</taxon>
        <taxon>Malvales</taxon>
        <taxon>Malvaceae</taxon>
        <taxon>Malvoideae</taxon>
        <taxon>Hibiscus</taxon>
    </lineage>
</organism>
<protein>
    <recommendedName>
        <fullName evidence="2">Proliferating cell nuclear antigen PCNA N-terminal domain-containing protein</fullName>
    </recommendedName>
</protein>
<dbReference type="GO" id="GO:0043626">
    <property type="term" value="C:PCNA complex"/>
    <property type="evidence" value="ECO:0007669"/>
    <property type="project" value="TreeGrafter"/>
</dbReference>
<dbReference type="GO" id="GO:0003677">
    <property type="term" value="F:DNA binding"/>
    <property type="evidence" value="ECO:0007669"/>
    <property type="project" value="UniProtKB-KW"/>
</dbReference>
<dbReference type="Pfam" id="PF00705">
    <property type="entry name" value="PCNA_N"/>
    <property type="match status" value="1"/>
</dbReference>
<evidence type="ECO:0000313" key="4">
    <source>
        <dbReference type="Proteomes" id="UP000436088"/>
    </source>
</evidence>
<proteinExistence type="predicted"/>
<dbReference type="InterPro" id="IPR046938">
    <property type="entry name" value="DNA_clamp_sf"/>
</dbReference>
<evidence type="ECO:0000313" key="3">
    <source>
        <dbReference type="EMBL" id="KAE8732344.1"/>
    </source>
</evidence>
<dbReference type="PANTHER" id="PTHR11352">
    <property type="entry name" value="PROLIFERATING CELL NUCLEAR ANTIGEN"/>
    <property type="match status" value="1"/>
</dbReference>
<dbReference type="SUPFAM" id="SSF55979">
    <property type="entry name" value="DNA clamp"/>
    <property type="match status" value="1"/>
</dbReference>
<dbReference type="GO" id="GO:0006272">
    <property type="term" value="P:leading strand elongation"/>
    <property type="evidence" value="ECO:0007669"/>
    <property type="project" value="TreeGrafter"/>
</dbReference>
<evidence type="ECO:0000256" key="1">
    <source>
        <dbReference type="ARBA" id="ARBA00023125"/>
    </source>
</evidence>
<dbReference type="InterPro" id="IPR022659">
    <property type="entry name" value="Pr_cel_nuc_antig_CS"/>
</dbReference>
<dbReference type="GO" id="GO:0030337">
    <property type="term" value="F:DNA polymerase processivity factor activity"/>
    <property type="evidence" value="ECO:0007669"/>
    <property type="project" value="InterPro"/>
</dbReference>
<keyword evidence="4" id="KW-1185">Reference proteome</keyword>
<reference evidence="3" key="1">
    <citation type="submission" date="2019-09" db="EMBL/GenBank/DDBJ databases">
        <title>Draft genome information of white flower Hibiscus syriacus.</title>
        <authorList>
            <person name="Kim Y.-M."/>
        </authorList>
    </citation>
    <scope>NUCLEOTIDE SEQUENCE [LARGE SCALE GENOMIC DNA]</scope>
    <source>
        <strain evidence="3">YM2019G1</strain>
    </source>
</reference>
<dbReference type="Gene3D" id="3.10.150.10">
    <property type="entry name" value="DNA Polymerase III, subunit A, domain 2"/>
    <property type="match status" value="1"/>
</dbReference>
<dbReference type="InterPro" id="IPR000730">
    <property type="entry name" value="Pr_cel_nuc_antig"/>
</dbReference>
<evidence type="ECO:0000259" key="2">
    <source>
        <dbReference type="Pfam" id="PF00705"/>
    </source>
</evidence>
<name>A0A6A3CV39_HIBSY</name>
<comment type="caution">
    <text evidence="3">The sequence shown here is derived from an EMBL/GenBank/DDBJ whole genome shotgun (WGS) entry which is preliminary data.</text>
</comment>
<accession>A0A6A3CV39</accession>
<dbReference type="EMBL" id="VEPZ02000167">
    <property type="protein sequence ID" value="KAE8732344.1"/>
    <property type="molecule type" value="Genomic_DNA"/>
</dbReference>
<keyword evidence="1" id="KW-0238">DNA-binding</keyword>
<gene>
    <name evidence="3" type="ORF">F3Y22_tig00002237pilonHSYRG01875</name>
</gene>
<feature type="domain" description="Proliferating cell nuclear antigen PCNA N-terminal" evidence="2">
    <location>
        <begin position="12"/>
        <end position="79"/>
    </location>
</feature>
<dbReference type="Proteomes" id="UP000436088">
    <property type="component" value="Unassembled WGS sequence"/>
</dbReference>
<dbReference type="AlphaFoldDB" id="A0A6A3CV39"/>
<dbReference type="PRINTS" id="PR00339">
    <property type="entry name" value="PCNACYCLIN"/>
</dbReference>
<dbReference type="PANTHER" id="PTHR11352:SF0">
    <property type="entry name" value="PROLIFERATING CELL NUCLEAR ANTIGEN"/>
    <property type="match status" value="1"/>
</dbReference>